<dbReference type="InterPro" id="IPR017972">
    <property type="entry name" value="Cyt_P450_CS"/>
</dbReference>
<feature type="binding site" description="axial binding residue" evidence="7">
    <location>
        <position position="442"/>
    </location>
    <ligand>
        <name>heme</name>
        <dbReference type="ChEBI" id="CHEBI:30413"/>
    </ligand>
    <ligandPart>
        <name>Fe</name>
        <dbReference type="ChEBI" id="CHEBI:18248"/>
    </ligandPart>
</feature>
<dbReference type="Gene3D" id="1.10.630.10">
    <property type="entry name" value="Cytochrome P450"/>
    <property type="match status" value="1"/>
</dbReference>
<dbReference type="STRING" id="656916.A0A2G7FWV5"/>
<dbReference type="InterPro" id="IPR002401">
    <property type="entry name" value="Cyt_P450_E_grp-I"/>
</dbReference>
<organism evidence="10 11">
    <name type="scientific">Aspergillus arachidicola</name>
    <dbReference type="NCBI Taxonomy" id="656916"/>
    <lineage>
        <taxon>Eukaryota</taxon>
        <taxon>Fungi</taxon>
        <taxon>Dikarya</taxon>
        <taxon>Ascomycota</taxon>
        <taxon>Pezizomycotina</taxon>
        <taxon>Eurotiomycetes</taxon>
        <taxon>Eurotiomycetidae</taxon>
        <taxon>Eurotiales</taxon>
        <taxon>Aspergillaceae</taxon>
        <taxon>Aspergillus</taxon>
        <taxon>Aspergillus subgen. Circumdati</taxon>
    </lineage>
</organism>
<keyword evidence="4 8" id="KW-0560">Oxidoreductase</keyword>
<dbReference type="GO" id="GO:0016705">
    <property type="term" value="F:oxidoreductase activity, acting on paired donors, with incorporation or reduction of molecular oxygen"/>
    <property type="evidence" value="ECO:0007669"/>
    <property type="project" value="InterPro"/>
</dbReference>
<dbReference type="PANTHER" id="PTHR46300">
    <property type="entry name" value="P450, PUTATIVE (EUROFUNG)-RELATED-RELATED"/>
    <property type="match status" value="1"/>
</dbReference>
<dbReference type="AlphaFoldDB" id="A0A2G7FWV5"/>
<evidence type="ECO:0000256" key="4">
    <source>
        <dbReference type="ARBA" id="ARBA00023002"/>
    </source>
</evidence>
<dbReference type="Proteomes" id="UP000231358">
    <property type="component" value="Unassembled WGS sequence"/>
</dbReference>
<dbReference type="InterPro" id="IPR036396">
    <property type="entry name" value="Cyt_P450_sf"/>
</dbReference>
<dbReference type="PANTHER" id="PTHR46300:SF2">
    <property type="entry name" value="CYTOCHROME P450 MONOOXYGENASE ALNH-RELATED"/>
    <property type="match status" value="1"/>
</dbReference>
<dbReference type="SUPFAM" id="SSF48264">
    <property type="entry name" value="Cytochrome P450"/>
    <property type="match status" value="1"/>
</dbReference>
<evidence type="ECO:0000256" key="3">
    <source>
        <dbReference type="ARBA" id="ARBA00022723"/>
    </source>
</evidence>
<evidence type="ECO:0008006" key="12">
    <source>
        <dbReference type="Google" id="ProtNLM"/>
    </source>
</evidence>
<dbReference type="GO" id="GO:0020037">
    <property type="term" value="F:heme binding"/>
    <property type="evidence" value="ECO:0007669"/>
    <property type="project" value="InterPro"/>
</dbReference>
<sequence length="533" mass="59668">MTSTVWIAVGFLAVLFLVKGIKDSKRDPKMPPGPPGLPLLGNVHELPLSKSYLKMLEWSRTYGDIYSLKLGSATVIVLSSADVVTELFEKRGAIYSSRPGSYLANELLCPNDTHLLLMSYGPAWRHLRKAFMSVLNISTVQTLRTLQKNEATQTMKDLCDTPERFSQHIRRYATGVILSSVFGMRAESFDDPNVKEIYRVQDQFSEILEPGNTPPVDAFPLLKYVPTSLAGWKQRAAAVYKGQHDLYHGLLSGTKRRISNTGYVNCFMDRLLSDEEMAKHNLDDEHLAFLGGVMMEAGSDSTSSTLLSFILAMMKFPHVLKKLQAEVDTVCGDERAPTFEDMAELPYVQACVFETMRWRPAVPAAFPHVLTQDDWYNGYFLPKGSMVIANVMAIHQNPDDYENPSEYMPERYYKNGHGLKAGKVADPGRRSVYTFGAGRRVCPGMHLGENSLRINMARLAWGFDILPPLDPVTGKEVPRDAIPVDVKSAYTDGVSSGPKDYKCRIVPRSAKHVEIMKRDLALAGPELDQYRKQ</sequence>
<evidence type="ECO:0000313" key="10">
    <source>
        <dbReference type="EMBL" id="PIG84805.1"/>
    </source>
</evidence>
<name>A0A2G7FWV5_9EURO</name>
<comment type="caution">
    <text evidence="10">The sequence shown here is derived from an EMBL/GenBank/DDBJ whole genome shotgun (WGS) entry which is preliminary data.</text>
</comment>
<dbReference type="GO" id="GO:0005506">
    <property type="term" value="F:iron ion binding"/>
    <property type="evidence" value="ECO:0007669"/>
    <property type="project" value="InterPro"/>
</dbReference>
<proteinExistence type="inferred from homology"/>
<dbReference type="InterPro" id="IPR001128">
    <property type="entry name" value="Cyt_P450"/>
</dbReference>
<feature type="signal peptide" evidence="9">
    <location>
        <begin position="1"/>
        <end position="20"/>
    </location>
</feature>
<dbReference type="PRINTS" id="PR00385">
    <property type="entry name" value="P450"/>
</dbReference>
<keyword evidence="6 8" id="KW-0503">Monooxygenase</keyword>
<keyword evidence="3 7" id="KW-0479">Metal-binding</keyword>
<dbReference type="Pfam" id="PF00067">
    <property type="entry name" value="p450"/>
    <property type="match status" value="1"/>
</dbReference>
<dbReference type="EMBL" id="NEXV01000360">
    <property type="protein sequence ID" value="PIG84805.1"/>
    <property type="molecule type" value="Genomic_DNA"/>
</dbReference>
<feature type="chain" id="PRO_5013775245" description="Cytochrome P450" evidence="9">
    <location>
        <begin position="21"/>
        <end position="533"/>
    </location>
</feature>
<dbReference type="GO" id="GO:0004497">
    <property type="term" value="F:monooxygenase activity"/>
    <property type="evidence" value="ECO:0007669"/>
    <property type="project" value="UniProtKB-KW"/>
</dbReference>
<evidence type="ECO:0000256" key="2">
    <source>
        <dbReference type="ARBA" id="ARBA00010617"/>
    </source>
</evidence>
<keyword evidence="5 7" id="KW-0408">Iron</keyword>
<evidence type="ECO:0000256" key="7">
    <source>
        <dbReference type="PIRSR" id="PIRSR602401-1"/>
    </source>
</evidence>
<dbReference type="InterPro" id="IPR050364">
    <property type="entry name" value="Cytochrome_P450_fung"/>
</dbReference>
<evidence type="ECO:0000256" key="8">
    <source>
        <dbReference type="RuleBase" id="RU000461"/>
    </source>
</evidence>
<dbReference type="CDD" id="cd11065">
    <property type="entry name" value="CYP64-like"/>
    <property type="match status" value="1"/>
</dbReference>
<accession>A0A2G7FWV5</accession>
<comment type="similarity">
    <text evidence="2 8">Belongs to the cytochrome P450 family.</text>
</comment>
<evidence type="ECO:0000256" key="1">
    <source>
        <dbReference type="ARBA" id="ARBA00001971"/>
    </source>
</evidence>
<evidence type="ECO:0000256" key="5">
    <source>
        <dbReference type="ARBA" id="ARBA00023004"/>
    </source>
</evidence>
<reference evidence="10 11" key="1">
    <citation type="submission" date="2017-05" db="EMBL/GenBank/DDBJ databases">
        <title>Genome sequence for an aflatoxigenic pathogen of Argentinian peanut, Aspergillus arachidicola.</title>
        <authorList>
            <person name="Moore G."/>
            <person name="Beltz S.B."/>
            <person name="Mack B.M."/>
        </authorList>
    </citation>
    <scope>NUCLEOTIDE SEQUENCE [LARGE SCALE GENOMIC DNA]</scope>
    <source>
        <strain evidence="10 11">CBS 117610</strain>
    </source>
</reference>
<dbReference type="PRINTS" id="PR00463">
    <property type="entry name" value="EP450I"/>
</dbReference>
<dbReference type="PROSITE" id="PS00086">
    <property type="entry name" value="CYTOCHROME_P450"/>
    <property type="match status" value="1"/>
</dbReference>
<protein>
    <recommendedName>
        <fullName evidence="12">Cytochrome P450</fullName>
    </recommendedName>
</protein>
<gene>
    <name evidence="10" type="ORF">AARAC_001322</name>
</gene>
<keyword evidence="11" id="KW-1185">Reference proteome</keyword>
<evidence type="ECO:0000256" key="6">
    <source>
        <dbReference type="ARBA" id="ARBA00023033"/>
    </source>
</evidence>
<keyword evidence="9" id="KW-0732">Signal</keyword>
<comment type="cofactor">
    <cofactor evidence="1 7">
        <name>heme</name>
        <dbReference type="ChEBI" id="CHEBI:30413"/>
    </cofactor>
</comment>
<evidence type="ECO:0000256" key="9">
    <source>
        <dbReference type="SAM" id="SignalP"/>
    </source>
</evidence>
<keyword evidence="7 8" id="KW-0349">Heme</keyword>
<evidence type="ECO:0000313" key="11">
    <source>
        <dbReference type="Proteomes" id="UP000231358"/>
    </source>
</evidence>